<dbReference type="Proteomes" id="UP000019462">
    <property type="component" value="Unassembled WGS sequence"/>
</dbReference>
<evidence type="ECO:0000313" key="2">
    <source>
        <dbReference type="Proteomes" id="UP000019462"/>
    </source>
</evidence>
<dbReference type="HOGENOM" id="CLU_1670126_0_0_1"/>
<dbReference type="AlphaFoldDB" id="W3VSV4"/>
<evidence type="ECO:0000313" key="1">
    <source>
        <dbReference type="EMBL" id="ETS64703.1"/>
    </source>
</evidence>
<comment type="caution">
    <text evidence="1">The sequence shown here is derived from an EMBL/GenBank/DDBJ whole genome shotgun (WGS) entry which is preliminary data.</text>
</comment>
<keyword evidence="2" id="KW-1185">Reference proteome</keyword>
<reference evidence="1 2" key="1">
    <citation type="journal article" date="2014" name="Genome Announc.">
        <title>Genome sequence of the basidiomycetous fungus Pseudozyma aphidis DSM70725, an efficient producer of biosurfactant mannosylerythritol lipids.</title>
        <authorList>
            <person name="Lorenz S."/>
            <person name="Guenther M."/>
            <person name="Grumaz C."/>
            <person name="Rupp S."/>
            <person name="Zibek S."/>
            <person name="Sohn K."/>
        </authorList>
    </citation>
    <scope>NUCLEOTIDE SEQUENCE [LARGE SCALE GENOMIC DNA]</scope>
    <source>
        <strain evidence="2">ATCC 32657 / CBS 517.83 / DSM 70725 / JCM 10318 / NBRC 10182 / NRRL Y-7954 / St-0401</strain>
    </source>
</reference>
<gene>
    <name evidence="1" type="ORF">PaG_00654</name>
</gene>
<proteinExistence type="predicted"/>
<organism evidence="1 2">
    <name type="scientific">Moesziomyces aphidis</name>
    <name type="common">Pseudozyma aphidis</name>
    <dbReference type="NCBI Taxonomy" id="84754"/>
    <lineage>
        <taxon>Eukaryota</taxon>
        <taxon>Fungi</taxon>
        <taxon>Dikarya</taxon>
        <taxon>Basidiomycota</taxon>
        <taxon>Ustilaginomycotina</taxon>
        <taxon>Ustilaginomycetes</taxon>
        <taxon>Ustilaginales</taxon>
        <taxon>Ustilaginaceae</taxon>
        <taxon>Moesziomyces</taxon>
    </lineage>
</organism>
<accession>W3VSV4</accession>
<dbReference type="EMBL" id="AWNI01000004">
    <property type="protein sequence ID" value="ETS64703.1"/>
    <property type="molecule type" value="Genomic_DNA"/>
</dbReference>
<name>W3VSV4_MOEAP</name>
<protein>
    <submittedName>
        <fullName evidence="1">Uncharacterized protein</fullName>
    </submittedName>
</protein>
<sequence length="158" mass="16708">MPPASSCSVALFSSRFQHRQRSNALHEEFLPSSAAIPHKQASISSVLCYSRSKGLLRKVELAQGVCEIAPSRTCVERLARSQCLLARGTTGHKLARVGPEEGERQRADRQPPSGASFTTVFRSVDLGGAPPLGCGSHSAASYSKRAALQPAAGSTAYA</sequence>